<name>A0ABN2IAH7_9ACTN</name>
<keyword evidence="2" id="KW-0169">Cobalamin biosynthesis</keyword>
<evidence type="ECO:0000313" key="7">
    <source>
        <dbReference type="EMBL" id="GAA1701055.1"/>
    </source>
</evidence>
<dbReference type="SUPFAM" id="SSF53335">
    <property type="entry name" value="S-adenosyl-L-methionine-dependent methyltransferases"/>
    <property type="match status" value="1"/>
</dbReference>
<dbReference type="Gene3D" id="3.40.50.150">
    <property type="entry name" value="Vaccinia Virus protein VP39"/>
    <property type="match status" value="1"/>
</dbReference>
<sequence>MLVIVSVVGMAGTSANGSRAEESFSSPAELKSLLEDADLVVGALRHIAAADVPRDVPVVELGPLESAMAAIDRLRADEMAMVAAAEKLPHTEFEPTQVFSTGKGQAQVVVLAGGDPTFFGIVRVLADRFGRSALKVWPTISSLSQLFGKLGMSWDDAVVINANGSGEEETRRALNACLAFPKVAVISTDGELPGKLGRGLRHRDRMLAVASATGTAQEQVTELTPTAASAQWFTPSTVTVVWRPVGVAVAKARGVHVCAGAPRVPYRWALADAAFAHQDAAVTSAEVRAIALSRLGPGPGDLVWDIGSGEGSVAVECGRFGAAVVAVEADRGACVRIATNARAHGVEVDVVSGRAPEVLADLADPDAVYVGGGGAAVVAACAARVRRCVVVAVSSVDEVTACRSAMTSAGLAVDGVLQQASGLTGLGSGDRLATARPTFLLWGERS</sequence>
<reference evidence="7 8" key="1">
    <citation type="journal article" date="2019" name="Int. J. Syst. Evol. Microbiol.">
        <title>The Global Catalogue of Microorganisms (GCM) 10K type strain sequencing project: providing services to taxonomists for standard genome sequencing and annotation.</title>
        <authorList>
            <consortium name="The Broad Institute Genomics Platform"/>
            <consortium name="The Broad Institute Genome Sequencing Center for Infectious Disease"/>
            <person name="Wu L."/>
            <person name="Ma J."/>
        </authorList>
    </citation>
    <scope>NUCLEOTIDE SEQUENCE [LARGE SCALE GENOMIC DNA]</scope>
    <source>
        <strain evidence="7 8">JCM 14718</strain>
    </source>
</reference>
<dbReference type="InterPro" id="IPR029063">
    <property type="entry name" value="SAM-dependent_MTases_sf"/>
</dbReference>
<comment type="pathway">
    <text evidence="1">Cofactor biosynthesis; adenosylcobalamin biosynthesis.</text>
</comment>
<protein>
    <submittedName>
        <fullName evidence="7">Bifunctional cobalt-precorrin-7 (C(5))-methyltransferase/cobalt-precorrin-6B (C(15))-methyltransferase</fullName>
    </submittedName>
</protein>
<evidence type="ECO:0000259" key="6">
    <source>
        <dbReference type="Pfam" id="PF00590"/>
    </source>
</evidence>
<dbReference type="Gene3D" id="3.40.1010.10">
    <property type="entry name" value="Cobalt-precorrin-4 Transmethylase, Domain 1"/>
    <property type="match status" value="1"/>
</dbReference>
<dbReference type="PANTHER" id="PTHR43182:SF1">
    <property type="entry name" value="COBALT-PRECORRIN-7 C(5)-METHYLTRANSFERASE"/>
    <property type="match status" value="1"/>
</dbReference>
<dbReference type="InterPro" id="IPR050714">
    <property type="entry name" value="Cobalamin_biosynth_MTase"/>
</dbReference>
<keyword evidence="4" id="KW-0808">Transferase</keyword>
<dbReference type="InterPro" id="IPR012818">
    <property type="entry name" value="CbiE"/>
</dbReference>
<dbReference type="InterPro" id="IPR035996">
    <property type="entry name" value="4pyrrol_Methylase_sf"/>
</dbReference>
<evidence type="ECO:0000256" key="2">
    <source>
        <dbReference type="ARBA" id="ARBA00022573"/>
    </source>
</evidence>
<dbReference type="Proteomes" id="UP001500618">
    <property type="component" value="Unassembled WGS sequence"/>
</dbReference>
<evidence type="ECO:0000256" key="4">
    <source>
        <dbReference type="ARBA" id="ARBA00022679"/>
    </source>
</evidence>
<dbReference type="Pfam" id="PF00590">
    <property type="entry name" value="TP_methylase"/>
    <property type="match status" value="1"/>
</dbReference>
<accession>A0ABN2IAH7</accession>
<dbReference type="SUPFAM" id="SSF53790">
    <property type="entry name" value="Tetrapyrrole methylase"/>
    <property type="match status" value="1"/>
</dbReference>
<dbReference type="InterPro" id="IPR014777">
    <property type="entry name" value="4pyrrole_Mease_sub1"/>
</dbReference>
<proteinExistence type="predicted"/>
<feature type="domain" description="Tetrapyrrole methylase" evidence="6">
    <location>
        <begin position="33"/>
        <end position="223"/>
    </location>
</feature>
<evidence type="ECO:0000256" key="3">
    <source>
        <dbReference type="ARBA" id="ARBA00022603"/>
    </source>
</evidence>
<gene>
    <name evidence="7" type="ORF">GCM10009765_58260</name>
</gene>
<keyword evidence="5" id="KW-0949">S-adenosyl-L-methionine</keyword>
<dbReference type="CDD" id="cd11644">
    <property type="entry name" value="Precorrin-6Y-MT"/>
    <property type="match status" value="1"/>
</dbReference>
<dbReference type="PANTHER" id="PTHR43182">
    <property type="entry name" value="COBALT-PRECORRIN-6B C(15)-METHYLTRANSFERASE (DECARBOXYLATING)"/>
    <property type="match status" value="1"/>
</dbReference>
<evidence type="ECO:0000256" key="5">
    <source>
        <dbReference type="ARBA" id="ARBA00022691"/>
    </source>
</evidence>
<organism evidence="7 8">
    <name type="scientific">Fodinicola feengrottensis</name>
    <dbReference type="NCBI Taxonomy" id="435914"/>
    <lineage>
        <taxon>Bacteria</taxon>
        <taxon>Bacillati</taxon>
        <taxon>Actinomycetota</taxon>
        <taxon>Actinomycetes</taxon>
        <taxon>Mycobacteriales</taxon>
        <taxon>Fodinicola</taxon>
    </lineage>
</organism>
<evidence type="ECO:0000313" key="8">
    <source>
        <dbReference type="Proteomes" id="UP001500618"/>
    </source>
</evidence>
<evidence type="ECO:0000256" key="1">
    <source>
        <dbReference type="ARBA" id="ARBA00004953"/>
    </source>
</evidence>
<comment type="caution">
    <text evidence="7">The sequence shown here is derived from an EMBL/GenBank/DDBJ whole genome shotgun (WGS) entry which is preliminary data.</text>
</comment>
<keyword evidence="8" id="KW-1185">Reference proteome</keyword>
<keyword evidence="3" id="KW-0489">Methyltransferase</keyword>
<dbReference type="EMBL" id="BAAANY010000023">
    <property type="protein sequence ID" value="GAA1701055.1"/>
    <property type="molecule type" value="Genomic_DNA"/>
</dbReference>
<dbReference type="InterPro" id="IPR000878">
    <property type="entry name" value="4pyrrol_Mease"/>
</dbReference>